<sequence length="77" mass="9187">EEERQRAGRPRRAPEADVLGVHDAHRLRQDHDLHCRHDHHLRRLRGHHRHGLLYLSIQPMSFVARDTKPECLQNVRP</sequence>
<gene>
    <name evidence="2" type="ORF">PENTCL1PPCAC_4302</name>
</gene>
<feature type="region of interest" description="Disordered" evidence="1">
    <location>
        <begin position="1"/>
        <end position="22"/>
    </location>
</feature>
<name>A0AAV5SHM0_9BILA</name>
<evidence type="ECO:0000256" key="1">
    <source>
        <dbReference type="SAM" id="MobiDB-lite"/>
    </source>
</evidence>
<evidence type="ECO:0000313" key="3">
    <source>
        <dbReference type="Proteomes" id="UP001432027"/>
    </source>
</evidence>
<feature type="non-terminal residue" evidence="2">
    <location>
        <position position="77"/>
    </location>
</feature>
<reference evidence="2" key="1">
    <citation type="submission" date="2023-10" db="EMBL/GenBank/DDBJ databases">
        <title>Genome assembly of Pristionchus species.</title>
        <authorList>
            <person name="Yoshida K."/>
            <person name="Sommer R.J."/>
        </authorList>
    </citation>
    <scope>NUCLEOTIDE SEQUENCE</scope>
    <source>
        <strain evidence="2">RS0144</strain>
    </source>
</reference>
<dbReference type="AlphaFoldDB" id="A0AAV5SHM0"/>
<dbReference type="Proteomes" id="UP001432027">
    <property type="component" value="Unassembled WGS sequence"/>
</dbReference>
<dbReference type="EMBL" id="BTSX01000001">
    <property type="protein sequence ID" value="GMS82127.1"/>
    <property type="molecule type" value="Genomic_DNA"/>
</dbReference>
<keyword evidence="3" id="KW-1185">Reference proteome</keyword>
<accession>A0AAV5SHM0</accession>
<proteinExistence type="predicted"/>
<evidence type="ECO:0000313" key="2">
    <source>
        <dbReference type="EMBL" id="GMS82127.1"/>
    </source>
</evidence>
<feature type="non-terminal residue" evidence="2">
    <location>
        <position position="1"/>
    </location>
</feature>
<organism evidence="2 3">
    <name type="scientific">Pristionchus entomophagus</name>
    <dbReference type="NCBI Taxonomy" id="358040"/>
    <lineage>
        <taxon>Eukaryota</taxon>
        <taxon>Metazoa</taxon>
        <taxon>Ecdysozoa</taxon>
        <taxon>Nematoda</taxon>
        <taxon>Chromadorea</taxon>
        <taxon>Rhabditida</taxon>
        <taxon>Rhabditina</taxon>
        <taxon>Diplogasteromorpha</taxon>
        <taxon>Diplogasteroidea</taxon>
        <taxon>Neodiplogasteridae</taxon>
        <taxon>Pristionchus</taxon>
    </lineage>
</organism>
<protein>
    <submittedName>
        <fullName evidence="2">Uncharacterized protein</fullName>
    </submittedName>
</protein>
<comment type="caution">
    <text evidence="2">The sequence shown here is derived from an EMBL/GenBank/DDBJ whole genome shotgun (WGS) entry which is preliminary data.</text>
</comment>